<dbReference type="PANTHER" id="PTHR33193">
    <property type="entry name" value="DOMAIN PROTEIN, PUTATIVE (DUF3511)-RELATED"/>
    <property type="match status" value="1"/>
</dbReference>
<accession>A0AA88QUK1</accession>
<reference evidence="2" key="1">
    <citation type="submission" date="2022-12" db="EMBL/GenBank/DDBJ databases">
        <title>Draft genome assemblies for two species of Escallonia (Escalloniales).</title>
        <authorList>
            <person name="Chanderbali A."/>
            <person name="Dervinis C."/>
            <person name="Anghel I."/>
            <person name="Soltis D."/>
            <person name="Soltis P."/>
            <person name="Zapata F."/>
        </authorList>
    </citation>
    <scope>NUCLEOTIDE SEQUENCE</scope>
    <source>
        <strain evidence="2">UCBG92.1500</strain>
        <tissue evidence="2">Leaf</tissue>
    </source>
</reference>
<dbReference type="Proteomes" id="UP001187471">
    <property type="component" value="Unassembled WGS sequence"/>
</dbReference>
<dbReference type="InterPro" id="IPR056924">
    <property type="entry name" value="SH3_Tf2-1"/>
</dbReference>
<dbReference type="AlphaFoldDB" id="A0AA88QUK1"/>
<protein>
    <recommendedName>
        <fullName evidence="1">Tf2-1-like SH3-like domain-containing protein</fullName>
    </recommendedName>
</protein>
<name>A0AA88QUK1_9ASTE</name>
<dbReference type="Pfam" id="PF12023">
    <property type="entry name" value="DUF3511"/>
    <property type="match status" value="1"/>
</dbReference>
<organism evidence="2 3">
    <name type="scientific">Escallonia rubra</name>
    <dbReference type="NCBI Taxonomy" id="112253"/>
    <lineage>
        <taxon>Eukaryota</taxon>
        <taxon>Viridiplantae</taxon>
        <taxon>Streptophyta</taxon>
        <taxon>Embryophyta</taxon>
        <taxon>Tracheophyta</taxon>
        <taxon>Spermatophyta</taxon>
        <taxon>Magnoliopsida</taxon>
        <taxon>eudicotyledons</taxon>
        <taxon>Gunneridae</taxon>
        <taxon>Pentapetalae</taxon>
        <taxon>asterids</taxon>
        <taxon>campanulids</taxon>
        <taxon>Escalloniales</taxon>
        <taxon>Escalloniaceae</taxon>
        <taxon>Escallonia</taxon>
    </lineage>
</organism>
<gene>
    <name evidence="2" type="ORF">RJ640_012525</name>
</gene>
<evidence type="ECO:0000313" key="2">
    <source>
        <dbReference type="EMBL" id="KAK2970911.1"/>
    </source>
</evidence>
<comment type="caution">
    <text evidence="2">The sequence shown here is derived from an EMBL/GenBank/DDBJ whole genome shotgun (WGS) entry which is preliminary data.</text>
</comment>
<evidence type="ECO:0000259" key="1">
    <source>
        <dbReference type="Pfam" id="PF24626"/>
    </source>
</evidence>
<feature type="domain" description="Tf2-1-like SH3-like" evidence="1">
    <location>
        <begin position="60"/>
        <end position="117"/>
    </location>
</feature>
<dbReference type="Pfam" id="PF24626">
    <property type="entry name" value="SH3_Tf2-1"/>
    <property type="match status" value="1"/>
</dbReference>
<dbReference type="PANTHER" id="PTHR33193:SF41">
    <property type="entry name" value="DUF3511 DOMAIN-CONTAINING PROTEIN"/>
    <property type="match status" value="1"/>
</dbReference>
<evidence type="ECO:0000313" key="3">
    <source>
        <dbReference type="Proteomes" id="UP001187471"/>
    </source>
</evidence>
<dbReference type="InterPro" id="IPR021899">
    <property type="entry name" value="DUF3511"/>
</dbReference>
<proteinExistence type="predicted"/>
<keyword evidence="3" id="KW-1185">Reference proteome</keyword>
<dbReference type="EMBL" id="JAVXUO010002628">
    <property type="protein sequence ID" value="KAK2970911.1"/>
    <property type="molecule type" value="Genomic_DNA"/>
</dbReference>
<sequence>MWDAIKVGGISTRQRCPRQRWRNPWAKQVAKSRNEKTCLACKHDKAEEHTRRQPRDYNLGDLVMVKTLRKVHKGFVPRCEGPFLVVAKFGKASYKLKLPPKSKIHPVFHTSLLKPHHVGVEDHDRGKSRRAPTAEVKSYHKGAEYVLSGEAQLKARDIDVDLLNAFALLFKYTGVLKALVAIPKVHEKEFLLEDLTTEGLLGEERRLGECVFSIKTIVNVASSHGVWRLQSSEEIMEKCKSFPDYSYSQIEIEARFGFEDRTKSYSFNGQGDNPEVKRRKRVASYNMYSMEGKLKSSFRNSFKWIKNKFTDKCYDSS</sequence>